<name>A0ABU5SZA8_9CYAN</name>
<dbReference type="InterPro" id="IPR036425">
    <property type="entry name" value="MoaB/Mog-like_dom_sf"/>
</dbReference>
<comment type="function">
    <text evidence="3">Catalyzes the insertion of molybdate into adenylated molybdopterin with the concomitant release of AMP.</text>
</comment>
<comment type="catalytic activity">
    <reaction evidence="3">
        <text>adenylyl-molybdopterin + molybdate = Mo-molybdopterin + AMP + H(+)</text>
        <dbReference type="Rhea" id="RHEA:35047"/>
        <dbReference type="ChEBI" id="CHEBI:15378"/>
        <dbReference type="ChEBI" id="CHEBI:36264"/>
        <dbReference type="ChEBI" id="CHEBI:62727"/>
        <dbReference type="ChEBI" id="CHEBI:71302"/>
        <dbReference type="ChEBI" id="CHEBI:456215"/>
    </reaction>
</comment>
<dbReference type="Proteomes" id="UP001302329">
    <property type="component" value="Unassembled WGS sequence"/>
</dbReference>
<dbReference type="InterPro" id="IPR036688">
    <property type="entry name" value="MoeA_C_domain_IV_sf"/>
</dbReference>
<comment type="cofactor">
    <cofactor evidence="3">
        <name>Mg(2+)</name>
        <dbReference type="ChEBI" id="CHEBI:18420"/>
    </cofactor>
</comment>
<dbReference type="PANTHER" id="PTHR10192:SF5">
    <property type="entry name" value="GEPHYRIN"/>
    <property type="match status" value="1"/>
</dbReference>
<dbReference type="Gene3D" id="3.90.105.10">
    <property type="entry name" value="Molybdopterin biosynthesis moea protein, domain 2"/>
    <property type="match status" value="1"/>
</dbReference>
<proteinExistence type="inferred from homology"/>
<dbReference type="CDD" id="cd00887">
    <property type="entry name" value="MoeA"/>
    <property type="match status" value="1"/>
</dbReference>
<evidence type="ECO:0000256" key="3">
    <source>
        <dbReference type="RuleBase" id="RU365090"/>
    </source>
</evidence>
<dbReference type="EMBL" id="JAYGHY010000068">
    <property type="protein sequence ID" value="MEA5443786.1"/>
    <property type="molecule type" value="Genomic_DNA"/>
</dbReference>
<keyword evidence="3" id="KW-0500">Molybdenum</keyword>
<dbReference type="EC" id="2.10.1.1" evidence="3"/>
<dbReference type="Gene3D" id="2.40.340.10">
    <property type="entry name" value="MoeA, C-terminal, domain IV"/>
    <property type="match status" value="1"/>
</dbReference>
<keyword evidence="3" id="KW-0479">Metal-binding</keyword>
<dbReference type="SMART" id="SM00852">
    <property type="entry name" value="MoCF_biosynth"/>
    <property type="match status" value="1"/>
</dbReference>
<reference evidence="5 6" key="1">
    <citation type="submission" date="2023-12" db="EMBL/GenBank/DDBJ databases">
        <title>Baltic Sea Cyanobacteria.</title>
        <authorList>
            <person name="Delbaje E."/>
            <person name="Fewer D.P."/>
            <person name="Shishido T.K."/>
        </authorList>
    </citation>
    <scope>NUCLEOTIDE SEQUENCE [LARGE SCALE GENOMIC DNA]</scope>
    <source>
        <strain evidence="5 6">UHCC 0281</strain>
    </source>
</reference>
<sequence>LGPAALGRLASCGVATLLVSPQPRVGLLISGDELVAAGAPRGPGQIWESNGTLLRALLERLGYGVSEQRVVADDPAALRRALLELAAGCDVVVSTGGVSAGDSDWIRPLLADLGEVGFWKLFLKPGRPFAFGQLGSRPFFGLPGNPVAAAITALQLLWPALQQLEGGEVVLLPRLKVRLASALKRGAGRPELARACLQVDGDGALLALVEGSQASSRLGSLQGADLLLEIPAETGALEAGAELWAQLLRLPLL</sequence>
<dbReference type="InterPro" id="IPR005111">
    <property type="entry name" value="MoeA_C_domain_IV"/>
</dbReference>
<dbReference type="Pfam" id="PF00994">
    <property type="entry name" value="MoCF_biosynth"/>
    <property type="match status" value="1"/>
</dbReference>
<dbReference type="InterPro" id="IPR008284">
    <property type="entry name" value="MoCF_biosynth_CS"/>
</dbReference>
<dbReference type="SUPFAM" id="SSF53218">
    <property type="entry name" value="Molybdenum cofactor biosynthesis proteins"/>
    <property type="match status" value="1"/>
</dbReference>
<dbReference type="Pfam" id="PF03454">
    <property type="entry name" value="MoeA_C"/>
    <property type="match status" value="1"/>
</dbReference>
<evidence type="ECO:0000256" key="2">
    <source>
        <dbReference type="ARBA" id="ARBA00023150"/>
    </source>
</evidence>
<organism evidence="5 6">
    <name type="scientific">Cyanobium gracile UHCC 0281</name>
    <dbReference type="NCBI Taxonomy" id="3110309"/>
    <lineage>
        <taxon>Bacteria</taxon>
        <taxon>Bacillati</taxon>
        <taxon>Cyanobacteriota</taxon>
        <taxon>Cyanophyceae</taxon>
        <taxon>Synechococcales</taxon>
        <taxon>Prochlorococcaceae</taxon>
        <taxon>Cyanobium</taxon>
    </lineage>
</organism>
<comment type="caution">
    <text evidence="5">The sequence shown here is derived from an EMBL/GenBank/DDBJ whole genome shotgun (WGS) entry which is preliminary data.</text>
</comment>
<protein>
    <recommendedName>
        <fullName evidence="3">Molybdopterin molybdenumtransferase</fullName>
        <ecNumber evidence="3">2.10.1.1</ecNumber>
    </recommendedName>
</protein>
<gene>
    <name evidence="5" type="ORF">VB739_14610</name>
</gene>
<evidence type="ECO:0000256" key="1">
    <source>
        <dbReference type="ARBA" id="ARBA00005046"/>
    </source>
</evidence>
<keyword evidence="3" id="KW-0808">Transferase</keyword>
<evidence type="ECO:0000313" key="6">
    <source>
        <dbReference type="Proteomes" id="UP001302329"/>
    </source>
</evidence>
<evidence type="ECO:0000313" key="5">
    <source>
        <dbReference type="EMBL" id="MEA5443786.1"/>
    </source>
</evidence>
<keyword evidence="3" id="KW-0460">Magnesium</keyword>
<evidence type="ECO:0000259" key="4">
    <source>
        <dbReference type="SMART" id="SM00852"/>
    </source>
</evidence>
<dbReference type="InterPro" id="IPR038987">
    <property type="entry name" value="MoeA-like"/>
</dbReference>
<keyword evidence="2 3" id="KW-0501">Molybdenum cofactor biosynthesis</keyword>
<feature type="domain" description="MoaB/Mog" evidence="4">
    <location>
        <begin position="26"/>
        <end position="163"/>
    </location>
</feature>
<comment type="pathway">
    <text evidence="1 3">Cofactor biosynthesis; molybdopterin biosynthesis.</text>
</comment>
<dbReference type="InterPro" id="IPR001453">
    <property type="entry name" value="MoaB/Mog_dom"/>
</dbReference>
<dbReference type="PANTHER" id="PTHR10192">
    <property type="entry name" value="MOLYBDOPTERIN BIOSYNTHESIS PROTEIN"/>
    <property type="match status" value="1"/>
</dbReference>
<dbReference type="SUPFAM" id="SSF63867">
    <property type="entry name" value="MoeA C-terminal domain-like"/>
    <property type="match status" value="1"/>
</dbReference>
<feature type="non-terminal residue" evidence="5">
    <location>
        <position position="1"/>
    </location>
</feature>
<dbReference type="RefSeq" id="WP_323357751.1">
    <property type="nucleotide sequence ID" value="NZ_JAYGHY010000068.1"/>
</dbReference>
<keyword evidence="6" id="KW-1185">Reference proteome</keyword>
<comment type="similarity">
    <text evidence="3">Belongs to the MoeA family.</text>
</comment>
<dbReference type="NCBIfam" id="TIGR00177">
    <property type="entry name" value="molyb_syn"/>
    <property type="match status" value="1"/>
</dbReference>
<dbReference type="PROSITE" id="PS01079">
    <property type="entry name" value="MOCF_BIOSYNTHESIS_2"/>
    <property type="match status" value="1"/>
</dbReference>
<accession>A0ABU5SZA8</accession>
<dbReference type="Gene3D" id="3.40.980.10">
    <property type="entry name" value="MoaB/Mog-like domain"/>
    <property type="match status" value="1"/>
</dbReference>